<feature type="compositionally biased region" description="Gly residues" evidence="7">
    <location>
        <begin position="630"/>
        <end position="641"/>
    </location>
</feature>
<sequence>MSSTIILRSVTFIVLLLMISVHCYSKCPSVCSCKWKNGKQTAECTGKGLTVIPSDLNVATQVIDVSRNGFTEIPSRSFQQKGLVNLQKIFIAECGITQIASDAFFQLRNLVELDLSGNKVKSIPTDALKDCPNLRRLQLAHNPINQINSGVFSPLSHLTNLGLANCHIKHLQPGALDGLDNLESIELDGNQLTTMSIDVLKSLTELHELNLNNNPWYCDCKIQDIRKWMIEHKIPLSIPPYCEGPPTVKDLSWRSMSLDDFACPPVMVHVPTETIVIVDHNASILCQVEAKPKASIYWEVGGKSLKNISVVPEMRAKYNVETEDSSRQSSILTIYNAEESDSDIYVCIAENKAGISSTNFSLQVVCPNHFAGAWTGASITLLLVGVIFVILLAAAAICFLVYRPAPLPFASKVNRNIVIQHLASVKTQNVVEMNDIGEDKEEKDFKATDKHPRHETGSSGYGSDQLTPDLVSKIADMNNGASLSTSTVSCNHLDSDNPVLIDGYGSTIDHWPLGKAKPIRYEGSPIRNNIYSEIYLNPCYGKDEDPYNYALQSAGVHQLPDCSDNRYLPQNDRVRTLRGGYSCAAVDAARDEMYATTGRDESAKRYPMVVANSSGHFTVPGKKRFSPDEGYGGDGLEGTEV</sequence>
<dbReference type="InterPro" id="IPR013098">
    <property type="entry name" value="Ig_I-set"/>
</dbReference>
<dbReference type="InterPro" id="IPR003599">
    <property type="entry name" value="Ig_sub"/>
</dbReference>
<feature type="domain" description="Ig-like" evidence="10">
    <location>
        <begin position="265"/>
        <end position="363"/>
    </location>
</feature>
<dbReference type="EMBL" id="BPLR01010283">
    <property type="protein sequence ID" value="GIY38291.1"/>
    <property type="molecule type" value="Genomic_DNA"/>
</dbReference>
<keyword evidence="2 9" id="KW-0732">Signal</keyword>
<dbReference type="Pfam" id="PF07679">
    <property type="entry name" value="I-set"/>
    <property type="match status" value="1"/>
</dbReference>
<dbReference type="SUPFAM" id="SSF48726">
    <property type="entry name" value="Immunoglobulin"/>
    <property type="match status" value="1"/>
</dbReference>
<protein>
    <submittedName>
        <fullName evidence="11">Leucine-rich repeat, immunoglobulin-like domain and transmembrane domain-containing protein 3</fullName>
    </submittedName>
</protein>
<evidence type="ECO:0000256" key="6">
    <source>
        <dbReference type="ARBA" id="ARBA00023319"/>
    </source>
</evidence>
<reference evidence="11 12" key="1">
    <citation type="submission" date="2021-06" db="EMBL/GenBank/DDBJ databases">
        <title>Caerostris extrusa draft genome.</title>
        <authorList>
            <person name="Kono N."/>
            <person name="Arakawa K."/>
        </authorList>
    </citation>
    <scope>NUCLEOTIDE SEQUENCE [LARGE SCALE GENOMIC DNA]</scope>
</reference>
<accession>A0AAV4SZ41</accession>
<dbReference type="SUPFAM" id="SSF52058">
    <property type="entry name" value="L domain-like"/>
    <property type="match status" value="1"/>
</dbReference>
<dbReference type="SMART" id="SM00408">
    <property type="entry name" value="IGc2"/>
    <property type="match status" value="1"/>
</dbReference>
<dbReference type="InterPro" id="IPR003598">
    <property type="entry name" value="Ig_sub2"/>
</dbReference>
<dbReference type="PANTHER" id="PTHR24366:SF140">
    <property type="entry name" value="IP22191P"/>
    <property type="match status" value="1"/>
</dbReference>
<gene>
    <name evidence="11" type="primary">Lrit3</name>
    <name evidence="11" type="ORF">CEXT_532491</name>
</gene>
<evidence type="ECO:0000256" key="3">
    <source>
        <dbReference type="ARBA" id="ARBA00022737"/>
    </source>
</evidence>
<dbReference type="PROSITE" id="PS50835">
    <property type="entry name" value="IG_LIKE"/>
    <property type="match status" value="1"/>
</dbReference>
<evidence type="ECO:0000313" key="12">
    <source>
        <dbReference type="Proteomes" id="UP001054945"/>
    </source>
</evidence>
<keyword evidence="3" id="KW-0677">Repeat</keyword>
<keyword evidence="5" id="KW-0325">Glycoprotein</keyword>
<keyword evidence="8" id="KW-1133">Transmembrane helix</keyword>
<dbReference type="Proteomes" id="UP001054945">
    <property type="component" value="Unassembled WGS sequence"/>
</dbReference>
<dbReference type="Gene3D" id="3.80.10.10">
    <property type="entry name" value="Ribonuclease Inhibitor"/>
    <property type="match status" value="2"/>
</dbReference>
<keyword evidence="8 11" id="KW-0812">Transmembrane</keyword>
<keyword evidence="12" id="KW-1185">Reference proteome</keyword>
<evidence type="ECO:0000256" key="7">
    <source>
        <dbReference type="SAM" id="MobiDB-lite"/>
    </source>
</evidence>
<organism evidence="11 12">
    <name type="scientific">Caerostris extrusa</name>
    <name type="common">Bark spider</name>
    <name type="synonym">Caerostris bankana</name>
    <dbReference type="NCBI Taxonomy" id="172846"/>
    <lineage>
        <taxon>Eukaryota</taxon>
        <taxon>Metazoa</taxon>
        <taxon>Ecdysozoa</taxon>
        <taxon>Arthropoda</taxon>
        <taxon>Chelicerata</taxon>
        <taxon>Arachnida</taxon>
        <taxon>Araneae</taxon>
        <taxon>Araneomorphae</taxon>
        <taxon>Entelegynae</taxon>
        <taxon>Araneoidea</taxon>
        <taxon>Araneidae</taxon>
        <taxon>Caerostris</taxon>
    </lineage>
</organism>
<proteinExistence type="predicted"/>
<keyword evidence="1" id="KW-0433">Leucine-rich repeat</keyword>
<evidence type="ECO:0000256" key="2">
    <source>
        <dbReference type="ARBA" id="ARBA00022729"/>
    </source>
</evidence>
<evidence type="ECO:0000256" key="5">
    <source>
        <dbReference type="ARBA" id="ARBA00023180"/>
    </source>
</evidence>
<dbReference type="PANTHER" id="PTHR24366">
    <property type="entry name" value="IG(IMMUNOGLOBULIN) AND LRR(LEUCINE RICH REPEAT) DOMAINS"/>
    <property type="match status" value="1"/>
</dbReference>
<dbReference type="PROSITE" id="PS51450">
    <property type="entry name" value="LRR"/>
    <property type="match status" value="2"/>
</dbReference>
<feature type="region of interest" description="Disordered" evidence="7">
    <location>
        <begin position="620"/>
        <end position="641"/>
    </location>
</feature>
<evidence type="ECO:0000256" key="8">
    <source>
        <dbReference type="SAM" id="Phobius"/>
    </source>
</evidence>
<feature type="chain" id="PRO_5043808742" evidence="9">
    <location>
        <begin position="26"/>
        <end position="641"/>
    </location>
</feature>
<name>A0AAV4SZ41_CAEEX</name>
<evidence type="ECO:0000256" key="1">
    <source>
        <dbReference type="ARBA" id="ARBA00022614"/>
    </source>
</evidence>
<feature type="compositionally biased region" description="Basic and acidic residues" evidence="7">
    <location>
        <begin position="440"/>
        <end position="456"/>
    </location>
</feature>
<feature type="region of interest" description="Disordered" evidence="7">
    <location>
        <begin position="436"/>
        <end position="465"/>
    </location>
</feature>
<comment type="caution">
    <text evidence="11">The sequence shown here is derived from an EMBL/GenBank/DDBJ whole genome shotgun (WGS) entry which is preliminary data.</text>
</comment>
<keyword evidence="4" id="KW-1015">Disulfide bond</keyword>
<dbReference type="InterPro" id="IPR000483">
    <property type="entry name" value="Cys-rich_flank_reg_C"/>
</dbReference>
<dbReference type="InterPro" id="IPR036179">
    <property type="entry name" value="Ig-like_dom_sf"/>
</dbReference>
<feature type="transmembrane region" description="Helical" evidence="8">
    <location>
        <begin position="373"/>
        <end position="402"/>
    </location>
</feature>
<dbReference type="AlphaFoldDB" id="A0AAV4SZ41"/>
<dbReference type="FunFam" id="2.60.40.10:FF:000032">
    <property type="entry name" value="palladin isoform X1"/>
    <property type="match status" value="1"/>
</dbReference>
<dbReference type="InterPro" id="IPR003591">
    <property type="entry name" value="Leu-rich_rpt_typical-subtyp"/>
</dbReference>
<dbReference type="FunFam" id="3.80.10.10:FF:000082">
    <property type="entry name" value="Leucine-rich repeat-containing 24"/>
    <property type="match status" value="1"/>
</dbReference>
<keyword evidence="8" id="KW-0472">Membrane</keyword>
<evidence type="ECO:0000256" key="4">
    <source>
        <dbReference type="ARBA" id="ARBA00023157"/>
    </source>
</evidence>
<evidence type="ECO:0000259" key="10">
    <source>
        <dbReference type="PROSITE" id="PS50835"/>
    </source>
</evidence>
<dbReference type="InterPro" id="IPR001611">
    <property type="entry name" value="Leu-rich_rpt"/>
</dbReference>
<feature type="signal peptide" evidence="9">
    <location>
        <begin position="1"/>
        <end position="25"/>
    </location>
</feature>
<dbReference type="InterPro" id="IPR007110">
    <property type="entry name" value="Ig-like_dom"/>
</dbReference>
<dbReference type="Gene3D" id="2.60.40.10">
    <property type="entry name" value="Immunoglobulins"/>
    <property type="match status" value="1"/>
</dbReference>
<dbReference type="SMART" id="SM00082">
    <property type="entry name" value="LRRCT"/>
    <property type="match status" value="1"/>
</dbReference>
<keyword evidence="6" id="KW-0393">Immunoglobulin domain</keyword>
<evidence type="ECO:0000256" key="9">
    <source>
        <dbReference type="SAM" id="SignalP"/>
    </source>
</evidence>
<dbReference type="InterPro" id="IPR032675">
    <property type="entry name" value="LRR_dom_sf"/>
</dbReference>
<dbReference type="InterPro" id="IPR013783">
    <property type="entry name" value="Ig-like_fold"/>
</dbReference>
<evidence type="ECO:0000313" key="11">
    <source>
        <dbReference type="EMBL" id="GIY38291.1"/>
    </source>
</evidence>
<dbReference type="SMART" id="SM00409">
    <property type="entry name" value="IG"/>
    <property type="match status" value="1"/>
</dbReference>
<dbReference type="Pfam" id="PF13855">
    <property type="entry name" value="LRR_8"/>
    <property type="match status" value="1"/>
</dbReference>
<dbReference type="SMART" id="SM00369">
    <property type="entry name" value="LRR_TYP"/>
    <property type="match status" value="6"/>
</dbReference>